<comment type="similarity">
    <text evidence="1">Belongs to the TPPP family.</text>
</comment>
<evidence type="ECO:0000313" key="4">
    <source>
        <dbReference type="Proteomes" id="UP001549920"/>
    </source>
</evidence>
<dbReference type="Pfam" id="PF05517">
    <property type="entry name" value="p25-alpha"/>
    <property type="match status" value="1"/>
</dbReference>
<dbReference type="EMBL" id="JBEUOH010000029">
    <property type="protein sequence ID" value="KAL0858931.1"/>
    <property type="molecule type" value="Genomic_DNA"/>
</dbReference>
<dbReference type="InterPro" id="IPR011992">
    <property type="entry name" value="EF-hand-dom_pair"/>
</dbReference>
<reference evidence="4 5" key="1">
    <citation type="submission" date="2024-06" db="EMBL/GenBank/DDBJ databases">
        <title>A chromosome-level genome assembly of beet webworm, Loxostege sticticalis.</title>
        <authorList>
            <person name="Zhang Y."/>
        </authorList>
    </citation>
    <scope>NUCLEOTIDE SEQUENCE [LARGE SCALE GENOMIC DNA]</scope>
    <source>
        <strain evidence="3">AQ026</strain>
        <strain evidence="2">AQ028</strain>
        <tissue evidence="2">Male pupae</tissue>
        <tissue evidence="3">Whole body</tissue>
    </source>
</reference>
<evidence type="ECO:0000313" key="2">
    <source>
        <dbReference type="EMBL" id="KAL0809441.1"/>
    </source>
</evidence>
<evidence type="ECO:0000256" key="1">
    <source>
        <dbReference type="ARBA" id="ARBA00010994"/>
    </source>
</evidence>
<dbReference type="Gene3D" id="1.10.238.10">
    <property type="entry name" value="EF-hand"/>
    <property type="match status" value="1"/>
</dbReference>
<dbReference type="SUPFAM" id="SSF47473">
    <property type="entry name" value="EF-hand"/>
    <property type="match status" value="1"/>
</dbReference>
<accession>A0ABD0S5U2</accession>
<dbReference type="Proteomes" id="UP001549921">
    <property type="component" value="Unassembled WGS sequence"/>
</dbReference>
<dbReference type="InterPro" id="IPR008907">
    <property type="entry name" value="TPP/p25"/>
</dbReference>
<evidence type="ECO:0000313" key="3">
    <source>
        <dbReference type="EMBL" id="KAL0858931.1"/>
    </source>
</evidence>
<proteinExistence type="inferred from homology"/>
<protein>
    <submittedName>
        <fullName evidence="2">Uncharacterized protein</fullName>
    </submittedName>
</protein>
<sequence>MEEAFEKLKKEGKTDVESLVKWLKDSKVIDDAKAAEDKARALFSDCVDKQAVELSKFKEAVGSLANEQKKNVEDLTKMLAEKGPMLMDAVKAGVSAFKEALAKKK</sequence>
<evidence type="ECO:0000313" key="5">
    <source>
        <dbReference type="Proteomes" id="UP001549921"/>
    </source>
</evidence>
<keyword evidence="4" id="KW-1185">Reference proteome</keyword>
<dbReference type="AlphaFoldDB" id="A0ABD0S5U2"/>
<name>A0ABD0S5U2_LOXSC</name>
<dbReference type="Proteomes" id="UP001549920">
    <property type="component" value="Unassembled WGS sequence"/>
</dbReference>
<gene>
    <name evidence="3" type="ORF">ABMA27_011355</name>
    <name evidence="2" type="ORF">ABMA28_011620</name>
</gene>
<organism evidence="2 5">
    <name type="scientific">Loxostege sticticalis</name>
    <name type="common">Beet webworm moth</name>
    <dbReference type="NCBI Taxonomy" id="481309"/>
    <lineage>
        <taxon>Eukaryota</taxon>
        <taxon>Metazoa</taxon>
        <taxon>Ecdysozoa</taxon>
        <taxon>Arthropoda</taxon>
        <taxon>Hexapoda</taxon>
        <taxon>Insecta</taxon>
        <taxon>Pterygota</taxon>
        <taxon>Neoptera</taxon>
        <taxon>Endopterygota</taxon>
        <taxon>Lepidoptera</taxon>
        <taxon>Glossata</taxon>
        <taxon>Ditrysia</taxon>
        <taxon>Pyraloidea</taxon>
        <taxon>Crambidae</taxon>
        <taxon>Pyraustinae</taxon>
        <taxon>Loxostege</taxon>
    </lineage>
</organism>
<dbReference type="EMBL" id="JBEDNZ010000029">
    <property type="protein sequence ID" value="KAL0809441.1"/>
    <property type="molecule type" value="Genomic_DNA"/>
</dbReference>
<comment type="caution">
    <text evidence="2">The sequence shown here is derived from an EMBL/GenBank/DDBJ whole genome shotgun (WGS) entry which is preliminary data.</text>
</comment>